<dbReference type="SUPFAM" id="SSF63411">
    <property type="entry name" value="LuxS/MPP-like metallohydrolase"/>
    <property type="match status" value="4"/>
</dbReference>
<dbReference type="Pfam" id="PF05193">
    <property type="entry name" value="Peptidase_M16_C"/>
    <property type="match status" value="2"/>
</dbReference>
<dbReference type="InterPro" id="IPR050361">
    <property type="entry name" value="MPP/UQCRC_Complex"/>
</dbReference>
<dbReference type="EMBL" id="CP000473">
    <property type="protein sequence ID" value="ABJ82724.1"/>
    <property type="molecule type" value="Genomic_DNA"/>
</dbReference>
<feature type="domain" description="Peptidase M16 C-terminal" evidence="4">
    <location>
        <begin position="655"/>
        <end position="834"/>
    </location>
</feature>
<sequence length="904" mass="99678" precursor="true">MIRNKGLIPLTLLLAISALAQTLPPGVQKVTSVEGITEYTLPNGLHVLLFPDASKPNVTVNMTYMVGSRLEGYGETGMAHLLEHMLFLQTKTRKDVKQELKDHGAEMNGSTSWDRTNYFETLTASDENLKFALELEADRMVNSKIEKQLLDTEMTVVRNEFEMGENSPDRTLMQRALETAFTWHNYGKLPIGNRSDIENVPIARLAAFYQKYYQPDNAILTVAGKFDEAQTLALIAKNFGPIPKPTRKLEQSYTVEPTQDGERSVTLRRVGDTQGLVALYHVPSGSHPDAAALEVLSGMLGDRPSGRLYKALVDNKKAVGASMGMEELHDPGFIMASANLKLDQSLDDARQTLLKVVEGVSSEPPTKEEVERVKTRLLKNIELEMADSQSVALDLSEYYSQGDWRLMFLMRDRISKVTPEDVLRVAKAYLKESNRTLATFIPTKNPDRAEIPATPDIAATLKDFKGSAVVAAGEAFDPSVANIESRVQRSTLPGGVKVSLLPRKTRGGTVVATLTVRYGDEKALFGKSAIAGLTGGMLMRGTKTHTRQQIQDEMDRLKAHINVSGSATSATASIETVEANLPNALRLAVEILREPSFPDSEFETVKQQRIAAAEAGRSEPQSLAITEFQHRLNPYPRGDVRYVSTADEQIEDLKKVTLDDVKKFHQQFYGASVGEFAVSGQFNPAEISKLATDLFGNWKSPGSYTRLTANFHKVDPTDKKILTPDKQNAFFITGQTVKMSDDDPDYPAMIMANYMFGGSGLGTRLSRRIRDKEGLSYGTQSQFGVPTKDDGATFLALAISNPTNSPKVEASFRDELAKTLKEGFTADEVAAAKKAWLQERTMGRTEDGSLVGLLAARQRFDRTLKFDESLESKVASLTPDQINAAFRKYIDPAALTFIKAGDFK</sequence>
<feature type="signal peptide" evidence="2">
    <location>
        <begin position="1"/>
        <end position="20"/>
    </location>
</feature>
<dbReference type="AlphaFoldDB" id="Q027T3"/>
<feature type="domain" description="Peptidase M16 N-terminal" evidence="3">
    <location>
        <begin position="50"/>
        <end position="186"/>
    </location>
</feature>
<dbReference type="GO" id="GO:0046872">
    <property type="term" value="F:metal ion binding"/>
    <property type="evidence" value="ECO:0007669"/>
    <property type="project" value="InterPro"/>
</dbReference>
<dbReference type="InParanoid" id="Q027T3"/>
<dbReference type="InterPro" id="IPR011765">
    <property type="entry name" value="Pept_M16_N"/>
</dbReference>
<dbReference type="KEGG" id="sus:Acid_1734"/>
<feature type="chain" id="PRO_5004163394" evidence="2">
    <location>
        <begin position="21"/>
        <end position="904"/>
    </location>
</feature>
<dbReference type="InterPro" id="IPR007863">
    <property type="entry name" value="Peptidase_M16_C"/>
</dbReference>
<proteinExistence type="inferred from homology"/>
<evidence type="ECO:0000313" key="5">
    <source>
        <dbReference type="EMBL" id="ABJ82724.1"/>
    </source>
</evidence>
<dbReference type="STRING" id="234267.Acid_1734"/>
<dbReference type="FunCoup" id="Q027T3">
    <property type="interactions" value="166"/>
</dbReference>
<dbReference type="Pfam" id="PF00675">
    <property type="entry name" value="Peptidase_M16"/>
    <property type="match status" value="1"/>
</dbReference>
<dbReference type="Gene3D" id="3.30.830.10">
    <property type="entry name" value="Metalloenzyme, LuxS/M16 peptidase-like"/>
    <property type="match status" value="4"/>
</dbReference>
<keyword evidence="2" id="KW-0732">Signal</keyword>
<evidence type="ECO:0000259" key="4">
    <source>
        <dbReference type="Pfam" id="PF05193"/>
    </source>
</evidence>
<accession>Q027T3</accession>
<reference evidence="5" key="1">
    <citation type="submission" date="2006-10" db="EMBL/GenBank/DDBJ databases">
        <title>Complete sequence of Solibacter usitatus Ellin6076.</title>
        <authorList>
            <consortium name="US DOE Joint Genome Institute"/>
            <person name="Copeland A."/>
            <person name="Lucas S."/>
            <person name="Lapidus A."/>
            <person name="Barry K."/>
            <person name="Detter J.C."/>
            <person name="Glavina del Rio T."/>
            <person name="Hammon N."/>
            <person name="Israni S."/>
            <person name="Dalin E."/>
            <person name="Tice H."/>
            <person name="Pitluck S."/>
            <person name="Thompson L.S."/>
            <person name="Brettin T."/>
            <person name="Bruce D."/>
            <person name="Han C."/>
            <person name="Tapia R."/>
            <person name="Gilna P."/>
            <person name="Schmutz J."/>
            <person name="Larimer F."/>
            <person name="Land M."/>
            <person name="Hauser L."/>
            <person name="Kyrpides N."/>
            <person name="Mikhailova N."/>
            <person name="Janssen P.H."/>
            <person name="Kuske C.R."/>
            <person name="Richardson P."/>
        </authorList>
    </citation>
    <scope>NUCLEOTIDE SEQUENCE</scope>
    <source>
        <strain evidence="5">Ellin6076</strain>
    </source>
</reference>
<dbReference type="HOGENOM" id="CLU_007487_1_1_0"/>
<dbReference type="PANTHER" id="PTHR11851:SF49">
    <property type="entry name" value="MITOCHONDRIAL-PROCESSING PEPTIDASE SUBUNIT ALPHA"/>
    <property type="match status" value="1"/>
</dbReference>
<comment type="similarity">
    <text evidence="1">Belongs to the peptidase M16 family.</text>
</comment>
<organism evidence="5">
    <name type="scientific">Solibacter usitatus (strain Ellin6076)</name>
    <dbReference type="NCBI Taxonomy" id="234267"/>
    <lineage>
        <taxon>Bacteria</taxon>
        <taxon>Pseudomonadati</taxon>
        <taxon>Acidobacteriota</taxon>
        <taxon>Terriglobia</taxon>
        <taxon>Bryobacterales</taxon>
        <taxon>Solibacteraceae</taxon>
        <taxon>Candidatus Solibacter</taxon>
    </lineage>
</organism>
<dbReference type="InterPro" id="IPR011249">
    <property type="entry name" value="Metalloenz_LuxS/M16"/>
</dbReference>
<feature type="domain" description="Peptidase M16 C-terminal" evidence="4">
    <location>
        <begin position="203"/>
        <end position="377"/>
    </location>
</feature>
<evidence type="ECO:0000256" key="1">
    <source>
        <dbReference type="ARBA" id="ARBA00007261"/>
    </source>
</evidence>
<evidence type="ECO:0000259" key="3">
    <source>
        <dbReference type="Pfam" id="PF00675"/>
    </source>
</evidence>
<name>Q027T3_SOLUE</name>
<dbReference type="eggNOG" id="COG0612">
    <property type="taxonomic scope" value="Bacteria"/>
</dbReference>
<dbReference type="PANTHER" id="PTHR11851">
    <property type="entry name" value="METALLOPROTEASE"/>
    <property type="match status" value="1"/>
</dbReference>
<gene>
    <name evidence="5" type="ordered locus">Acid_1734</name>
</gene>
<evidence type="ECO:0000256" key="2">
    <source>
        <dbReference type="SAM" id="SignalP"/>
    </source>
</evidence>
<protein>
    <submittedName>
        <fullName evidence="5">Peptidase M16 domain protein</fullName>
    </submittedName>
</protein>